<dbReference type="PIRSF" id="PIRSF029347">
    <property type="entry name" value="RecF"/>
    <property type="match status" value="1"/>
</dbReference>
<evidence type="ECO:0000313" key="3">
    <source>
        <dbReference type="Proteomes" id="UP001595729"/>
    </source>
</evidence>
<dbReference type="InterPro" id="IPR003959">
    <property type="entry name" value="ATPase_AAA_core"/>
</dbReference>
<proteinExistence type="predicted"/>
<gene>
    <name evidence="2" type="ORF">ACFOPI_15705</name>
</gene>
<organism evidence="2 3">
    <name type="scientific">Hydrogenophaga luteola</name>
    <dbReference type="NCBI Taxonomy" id="1591122"/>
    <lineage>
        <taxon>Bacteria</taxon>
        <taxon>Pseudomonadati</taxon>
        <taxon>Pseudomonadota</taxon>
        <taxon>Betaproteobacteria</taxon>
        <taxon>Burkholderiales</taxon>
        <taxon>Comamonadaceae</taxon>
        <taxon>Hydrogenophaga</taxon>
    </lineage>
</organism>
<sequence length="411" mass="45168">MLRKLTISGFKSIRAQTLDLGRITVLIGQNGAGKSNVLEAIGMLSAASAGNVTYESLNSKGLRLSTPSVYKSALKGGGHRPKYFDLSAELDNLKYHANLFTSTNNESPQWTFHSESIKTRHSNTSQRWSKIAGRSGNGFTINGQSINKANLRKTDSVVQALELLGALPPELQNSIDLLKNFAIYAPTTNVLRGIDTDNRIKSPLGLTGGGLVQAVSDAFNAGHAKDFKRFFQILSWYRAISVARPTAELKNPLFGGGDRVLAFTDQFMIQDFNKLYSYDVSEGALYVVFALTLLLHVNAPRFFAIDNIDTALNPGLIRNLIKHIAELAEERDKQIILTTHNPAALDALDVFDEKYALYIVDRGTTGATELTRIKPPESMTRQQWEDETGGARLSELWLEGYLGGITPPSTF</sequence>
<protein>
    <submittedName>
        <fullName evidence="2">AAA family ATPase</fullName>
    </submittedName>
</protein>
<evidence type="ECO:0000259" key="1">
    <source>
        <dbReference type="Pfam" id="PF13304"/>
    </source>
</evidence>
<dbReference type="Pfam" id="PF13304">
    <property type="entry name" value="AAA_21"/>
    <property type="match status" value="1"/>
</dbReference>
<accession>A0ABV7W5G3</accession>
<dbReference type="Gene3D" id="3.40.50.300">
    <property type="entry name" value="P-loop containing nucleotide triphosphate hydrolases"/>
    <property type="match status" value="2"/>
</dbReference>
<dbReference type="SUPFAM" id="SSF52540">
    <property type="entry name" value="P-loop containing nucleoside triphosphate hydrolases"/>
    <property type="match status" value="1"/>
</dbReference>
<dbReference type="EMBL" id="JBHRXX010000007">
    <property type="protein sequence ID" value="MFC3685049.1"/>
    <property type="molecule type" value="Genomic_DNA"/>
</dbReference>
<evidence type="ECO:0000313" key="2">
    <source>
        <dbReference type="EMBL" id="MFC3685049.1"/>
    </source>
</evidence>
<dbReference type="PANTHER" id="PTHR32182">
    <property type="entry name" value="DNA REPLICATION AND REPAIR PROTEIN RECF"/>
    <property type="match status" value="1"/>
</dbReference>
<keyword evidence="3" id="KW-1185">Reference proteome</keyword>
<dbReference type="PANTHER" id="PTHR32182:SF25">
    <property type="entry name" value="SLR1056 PROTEIN"/>
    <property type="match status" value="1"/>
</dbReference>
<comment type="caution">
    <text evidence="2">The sequence shown here is derived from an EMBL/GenBank/DDBJ whole genome shotgun (WGS) entry which is preliminary data.</text>
</comment>
<dbReference type="InterPro" id="IPR014555">
    <property type="entry name" value="RecF-like"/>
</dbReference>
<feature type="domain" description="ATPase AAA-type core" evidence="1">
    <location>
        <begin position="23"/>
        <end position="346"/>
    </location>
</feature>
<dbReference type="Proteomes" id="UP001595729">
    <property type="component" value="Unassembled WGS sequence"/>
</dbReference>
<dbReference type="InterPro" id="IPR027417">
    <property type="entry name" value="P-loop_NTPase"/>
</dbReference>
<dbReference type="RefSeq" id="WP_382175651.1">
    <property type="nucleotide sequence ID" value="NZ_JBHRXX010000007.1"/>
</dbReference>
<name>A0ABV7W5G3_9BURK</name>
<reference evidence="3" key="1">
    <citation type="journal article" date="2019" name="Int. J. Syst. Evol. Microbiol.">
        <title>The Global Catalogue of Microorganisms (GCM) 10K type strain sequencing project: providing services to taxonomists for standard genome sequencing and annotation.</title>
        <authorList>
            <consortium name="The Broad Institute Genomics Platform"/>
            <consortium name="The Broad Institute Genome Sequencing Center for Infectious Disease"/>
            <person name="Wu L."/>
            <person name="Ma J."/>
        </authorList>
    </citation>
    <scope>NUCLEOTIDE SEQUENCE [LARGE SCALE GENOMIC DNA]</scope>
    <source>
        <strain evidence="3">KCTC 42501</strain>
    </source>
</reference>